<dbReference type="EMBL" id="GBYB01005468">
    <property type="protein sequence ID" value="JAG75235.1"/>
    <property type="molecule type" value="Transcribed_RNA"/>
</dbReference>
<organism evidence="2">
    <name type="scientific">Fopius arisanus</name>
    <dbReference type="NCBI Taxonomy" id="64838"/>
    <lineage>
        <taxon>Eukaryota</taxon>
        <taxon>Metazoa</taxon>
        <taxon>Ecdysozoa</taxon>
        <taxon>Arthropoda</taxon>
        <taxon>Hexapoda</taxon>
        <taxon>Insecta</taxon>
        <taxon>Pterygota</taxon>
        <taxon>Neoptera</taxon>
        <taxon>Endopterygota</taxon>
        <taxon>Hymenoptera</taxon>
        <taxon>Apocrita</taxon>
        <taxon>Ichneumonoidea</taxon>
        <taxon>Braconidae</taxon>
        <taxon>Opiinae</taxon>
        <taxon>Fopius</taxon>
    </lineage>
</organism>
<proteinExistence type="predicted"/>
<reference evidence="2" key="1">
    <citation type="submission" date="2015-01" db="EMBL/GenBank/DDBJ databases">
        <title>Transcriptome Assembly of Fopius arisanus.</title>
        <authorList>
            <person name="Geib S."/>
        </authorList>
    </citation>
    <scope>NUCLEOTIDE SEQUENCE</scope>
</reference>
<evidence type="ECO:0000313" key="2">
    <source>
        <dbReference type="EMBL" id="JAG75235.1"/>
    </source>
</evidence>
<dbReference type="SUPFAM" id="SSF50978">
    <property type="entry name" value="WD40 repeat-like"/>
    <property type="match status" value="1"/>
</dbReference>
<feature type="region of interest" description="Disordered" evidence="1">
    <location>
        <begin position="735"/>
        <end position="754"/>
    </location>
</feature>
<feature type="compositionally biased region" description="Basic and acidic residues" evidence="1">
    <location>
        <begin position="602"/>
        <end position="611"/>
    </location>
</feature>
<feature type="region of interest" description="Disordered" evidence="1">
    <location>
        <begin position="580"/>
        <end position="619"/>
    </location>
</feature>
<protein>
    <submittedName>
        <fullName evidence="2">Taf1c protein</fullName>
    </submittedName>
</protein>
<gene>
    <name evidence="2" type="primary">Taf1c</name>
    <name evidence="2" type="ORF">g.33991</name>
</gene>
<evidence type="ECO:0000256" key="1">
    <source>
        <dbReference type="SAM" id="MobiDB-lite"/>
    </source>
</evidence>
<sequence length="754" mass="87456">MARKKDVNTNERLQNQDRALIYLQGKHWSYDRWSGVFSYDVPGLNLNKSPWIEEWNVENARNLYQPFPWNCDYPKPLLPPVRLPRGVLCKGDPGLDILLKKSYIAEDVERMTQYFTYKLKNFDLTVENIKSKTEGFITTTALPKFVADLSELMDMDPDPEFTGKYNYYFNGGSLGNFRMNGENVLVFPYMEELVVAPLIYRENSIWKPNLKRAAKCELKDQVFELKQTAFDCGYQLMTRSKHSCEFFSVVDKGNKLRVMSKQKCSSSVPIISADTNPFNPQDFCTVNIMRKIALRDVETGVQRLKAELPKSTMEDRWRSIKFQQWKPHIITLADRCCIHYLDVRRSMNTPVLTIYPKPYINDHEWVSLEISSNNEACHYVGTSQSLLMLDSRRGDVVRQKWSHQLQSAPVTGNLLSHEGREIITLASQISGDVKIILNTWEDSDEPHSFHLPYAPASILDTLRESHLLGKCLNPLMRTRLKLSTAGSQLIQDESQNIYLFTQNSIGDIFYQGLNYEEVLDKNSYVNTNAYYALEVWEKRMLEQNFVAPVVISDQSNMGKVFEAFTNKDLKYQEPVRKVWRDREKSSSGKWREEAQKRKKKKKSEEEKEPPPRWKHSIKRLSQYTDRLAPALLEVWEVTGHKDQVPQTSANEKVFTWLQNSEDKSPEISLSQGTLRDQDDDCVLTPVFSQELISVSQQQEPSNHFENPEVQAETLEFDEDLLIDDDYGTLNRPKQTANVTKQKENKRKNNFTVGF</sequence>
<accession>A0A0C9PVJ0</accession>
<dbReference type="InterPro" id="IPR036322">
    <property type="entry name" value="WD40_repeat_dom_sf"/>
</dbReference>
<feature type="compositionally biased region" description="Basic and acidic residues" evidence="1">
    <location>
        <begin position="580"/>
        <end position="595"/>
    </location>
</feature>
<name>A0A0C9PVJ0_9HYME</name>
<dbReference type="AlphaFoldDB" id="A0A0C9PVJ0"/>